<evidence type="ECO:0000259" key="4">
    <source>
        <dbReference type="Pfam" id="PF22939"/>
    </source>
</evidence>
<dbReference type="AlphaFoldDB" id="A0A364KYW5"/>
<dbReference type="SUPFAM" id="SSF48403">
    <property type="entry name" value="Ankyrin repeat"/>
    <property type="match status" value="2"/>
</dbReference>
<evidence type="ECO:0000256" key="3">
    <source>
        <dbReference type="PROSITE-ProRule" id="PRU00023"/>
    </source>
</evidence>
<dbReference type="PROSITE" id="PS50088">
    <property type="entry name" value="ANK_REPEAT"/>
    <property type="match status" value="8"/>
</dbReference>
<evidence type="ECO:0000256" key="2">
    <source>
        <dbReference type="ARBA" id="ARBA00023043"/>
    </source>
</evidence>
<feature type="domain" description="GPI inositol-deacylase winged helix" evidence="4">
    <location>
        <begin position="385"/>
        <end position="465"/>
    </location>
</feature>
<sequence length="1223" mass="137695">MSFGYSIGDFVSLLELTNRIRKRFVRAPAEFKEISEDIKKLGALLQDIDDFESEQGLDTRQKASINQMSKSCREVLTELESVLDKYQELDHDEKNLGKKTRRVWKRLQWDQSKIMDLRKRTDSHVNWFSNVIARLNGSVILAVKDGVDRLCQYQGDEEKQKILDWLTPTDYTAQQNDILRLREEGTGKWLLEKAEFKSWSSTKQQTLFCLGIPGAGKTTLVSIIIDHLEQKFRAEPDVGIAYIYCNFQSSSESNIQAFLAILIKQLVQRQSELPVAVVDMYKNHEKKNTRPRTDELSSCLRSVTAGLSTAFIIADALDECRTANGLRVIKITKSVDGMFLLAKLYLNSLRGKSSPKAVRTALSRLNTGSNAYGHAYKDAMERIEHQGTEERDLAKNILSWITCAKRRLTVNELLHAFAVEIGLSYLDEDNLSDMQYMISVCAGLVAVDEESGIIRLVHYTTQEYFERTWQIWFPGAHRNIAIASLTYLLFDQFATGPCGNWEEYRDRLQENPIYEYAARYWGYHAKEAYSEVKDLVDKFFQRKSTLASVAQVLSLERKFRSCIPLAHKGISGLHIAAWFGLNDKVKEILKGSQSHNAADKKGRTALHWATRNAQAQTVDLLIQEGASANATDKRGMTALHYAALQGDNHLIQLLVKNGAHLEVVDESGQTPFLTAAGYVKIASVQELLSYDTAINAVNPEHKNALHLAILAAKDETPQLVEMLLSHGVCPTLCDVKNMTPVHYAVAIRNLEIMQLFIEAGVDINFGIERRRWRETTKAGRSFYVLDQPPERANANSRDAVGLTPLHFAAYTGYRIMIEYLLSKGADPNACCCSDGDTPLHIAIRRGLLTMEYEGDPWTDITWTVETDFTTTDETETDGEYSQWHMANERWGVIDMLLATTNIDVNIQNAHLESSLHCVHYGGSHSDTIVAKLLQKGADPLKINKKGQTVFHLACEATDLEAIDHILDAGGSTTIEDAKGLTALHYAVRANGYETAKLILDRNGDTATSLCLAADKKGRTPLQHHLQFDPHPQVEMITLLLDHGANVNHTDLDGNSPLSIYLQAPTYGDRTAITRFLLEQGANPLWKDGGGQTLAHVTMNNHKAEVGVLELLYSHGVDLSMKDKQARSFLHYGAIYGSLHDEVIPFLLRNKFDGIYERDLEDKSPLMHAEAAEAAKEERRRTGKYHGPRWRRSLKILKQMENNKLIQCDIQDEHAISVDLEELN</sequence>
<dbReference type="InterPro" id="IPR002110">
    <property type="entry name" value="Ankyrin_rpt"/>
</dbReference>
<dbReference type="Pfam" id="PF24883">
    <property type="entry name" value="NPHP3_N"/>
    <property type="match status" value="1"/>
</dbReference>
<dbReference type="GeneID" id="63793909"/>
<dbReference type="SMART" id="SM00248">
    <property type="entry name" value="ANK"/>
    <property type="match status" value="14"/>
</dbReference>
<dbReference type="SUPFAM" id="SSF52540">
    <property type="entry name" value="P-loop containing nucleoside triphosphate hydrolases"/>
    <property type="match status" value="1"/>
</dbReference>
<dbReference type="InterPro" id="IPR036770">
    <property type="entry name" value="Ankyrin_rpt-contain_sf"/>
</dbReference>
<dbReference type="STRING" id="1196081.A0A364KYW5"/>
<feature type="repeat" description="ANK" evidence="3">
    <location>
        <begin position="736"/>
        <end position="764"/>
    </location>
</feature>
<evidence type="ECO:0000256" key="1">
    <source>
        <dbReference type="ARBA" id="ARBA00022737"/>
    </source>
</evidence>
<feature type="repeat" description="ANK" evidence="3">
    <location>
        <begin position="978"/>
        <end position="1004"/>
    </location>
</feature>
<dbReference type="Proteomes" id="UP000249363">
    <property type="component" value="Unassembled WGS sequence"/>
</dbReference>
<evidence type="ECO:0000313" key="6">
    <source>
        <dbReference type="EMBL" id="RAO68681.1"/>
    </source>
</evidence>
<accession>A0A364KYW5</accession>
<name>A0A364KYW5_TALAM</name>
<dbReference type="PANTHER" id="PTHR24166:SF48">
    <property type="entry name" value="PROTEIN VAPYRIN"/>
    <property type="match status" value="1"/>
</dbReference>
<dbReference type="InterPro" id="IPR050889">
    <property type="entry name" value="Dendritic_Spine_Reg/Scaffold"/>
</dbReference>
<feature type="repeat" description="ANK" evidence="3">
    <location>
        <begin position="1016"/>
        <end position="1051"/>
    </location>
</feature>
<dbReference type="InterPro" id="IPR027417">
    <property type="entry name" value="P-loop_NTPase"/>
</dbReference>
<dbReference type="PRINTS" id="PR01415">
    <property type="entry name" value="ANKYRIN"/>
</dbReference>
<feature type="repeat" description="ANK" evidence="3">
    <location>
        <begin position="634"/>
        <end position="666"/>
    </location>
</feature>
<comment type="caution">
    <text evidence="6">The sequence shown here is derived from an EMBL/GenBank/DDBJ whole genome shotgun (WGS) entry which is preliminary data.</text>
</comment>
<dbReference type="InterPro" id="IPR054471">
    <property type="entry name" value="GPIID_WHD"/>
</dbReference>
<feature type="domain" description="Nephrocystin 3-like N-terminal" evidence="5">
    <location>
        <begin position="185"/>
        <end position="326"/>
    </location>
</feature>
<dbReference type="Gene3D" id="3.40.50.300">
    <property type="entry name" value="P-loop containing nucleotide triphosphate hydrolases"/>
    <property type="match status" value="1"/>
</dbReference>
<dbReference type="Pfam" id="PF22939">
    <property type="entry name" value="WHD_GPIID"/>
    <property type="match status" value="1"/>
</dbReference>
<dbReference type="EMBL" id="MIKG01000008">
    <property type="protein sequence ID" value="RAO68681.1"/>
    <property type="molecule type" value="Genomic_DNA"/>
</dbReference>
<evidence type="ECO:0000313" key="7">
    <source>
        <dbReference type="Proteomes" id="UP000249363"/>
    </source>
</evidence>
<dbReference type="Gene3D" id="1.25.40.20">
    <property type="entry name" value="Ankyrin repeat-containing domain"/>
    <property type="match status" value="3"/>
</dbReference>
<proteinExistence type="predicted"/>
<dbReference type="RefSeq" id="XP_040733197.1">
    <property type="nucleotide sequence ID" value="XM_040877086.1"/>
</dbReference>
<dbReference type="InterPro" id="IPR056884">
    <property type="entry name" value="NPHP3-like_N"/>
</dbReference>
<keyword evidence="7" id="KW-1185">Reference proteome</keyword>
<gene>
    <name evidence="6" type="ORF">BHQ10_004693</name>
</gene>
<feature type="repeat" description="ANK" evidence="3">
    <location>
        <begin position="945"/>
        <end position="977"/>
    </location>
</feature>
<dbReference type="Pfam" id="PF12796">
    <property type="entry name" value="Ank_2"/>
    <property type="match status" value="4"/>
</dbReference>
<dbReference type="PROSITE" id="PS50297">
    <property type="entry name" value="ANK_REP_REGION"/>
    <property type="match status" value="5"/>
</dbReference>
<organism evidence="6 7">
    <name type="scientific">Talaromyces amestolkiae</name>
    <dbReference type="NCBI Taxonomy" id="1196081"/>
    <lineage>
        <taxon>Eukaryota</taxon>
        <taxon>Fungi</taxon>
        <taxon>Dikarya</taxon>
        <taxon>Ascomycota</taxon>
        <taxon>Pezizomycotina</taxon>
        <taxon>Eurotiomycetes</taxon>
        <taxon>Eurotiomycetidae</taxon>
        <taxon>Eurotiales</taxon>
        <taxon>Trichocomaceae</taxon>
        <taxon>Talaromyces</taxon>
        <taxon>Talaromyces sect. Talaromyces</taxon>
    </lineage>
</organism>
<feature type="repeat" description="ANK" evidence="3">
    <location>
        <begin position="800"/>
        <end position="829"/>
    </location>
</feature>
<keyword evidence="2 3" id="KW-0040">ANK repeat</keyword>
<dbReference type="PANTHER" id="PTHR24166">
    <property type="entry name" value="ROLLING PEBBLES, ISOFORM B"/>
    <property type="match status" value="1"/>
</dbReference>
<feature type="repeat" description="ANK" evidence="3">
    <location>
        <begin position="1089"/>
        <end position="1123"/>
    </location>
</feature>
<reference evidence="6 7" key="1">
    <citation type="journal article" date="2017" name="Biotechnol. Biofuels">
        <title>Differential beta-glucosidase expression as a function of carbon source availability in Talaromyces amestolkiae: a genomic and proteomic approach.</title>
        <authorList>
            <person name="de Eugenio L.I."/>
            <person name="Mendez-Liter J.A."/>
            <person name="Nieto-Dominguez M."/>
            <person name="Alonso L."/>
            <person name="Gil-Munoz J."/>
            <person name="Barriuso J."/>
            <person name="Prieto A."/>
            <person name="Martinez M.J."/>
        </authorList>
    </citation>
    <scope>NUCLEOTIDE SEQUENCE [LARGE SCALE GENOMIC DNA]</scope>
    <source>
        <strain evidence="6 7">CIB</strain>
    </source>
</reference>
<evidence type="ECO:0000259" key="5">
    <source>
        <dbReference type="Pfam" id="PF24883"/>
    </source>
</evidence>
<feature type="repeat" description="ANK" evidence="3">
    <location>
        <begin position="601"/>
        <end position="633"/>
    </location>
</feature>
<protein>
    <submittedName>
        <fullName evidence="6">Uncharacterized protein</fullName>
    </submittedName>
</protein>
<dbReference type="OrthoDB" id="4221929at2759"/>
<keyword evidence="1" id="KW-0677">Repeat</keyword>